<reference evidence="1 2" key="1">
    <citation type="journal article" date="2013" name="Mar. Genomics">
        <title>Expression of sulfatases in Rhodopirellula baltica and the diversity of sulfatases in the genus Rhodopirellula.</title>
        <authorList>
            <person name="Wegner C.E."/>
            <person name="Richter-Heitmann T."/>
            <person name="Klindworth A."/>
            <person name="Klockow C."/>
            <person name="Richter M."/>
            <person name="Achstetter T."/>
            <person name="Glockner F.O."/>
            <person name="Harder J."/>
        </authorList>
    </citation>
    <scope>NUCLEOTIDE SEQUENCE [LARGE SCALE GENOMIC DNA]</scope>
    <source>
        <strain evidence="1 2">SM41</strain>
    </source>
</reference>
<gene>
    <name evidence="1" type="ORF">RSSM_06815</name>
</gene>
<dbReference type="Proteomes" id="UP000011885">
    <property type="component" value="Unassembled WGS sequence"/>
</dbReference>
<proteinExistence type="predicted"/>
<dbReference type="SUPFAM" id="SSF101898">
    <property type="entry name" value="NHL repeat"/>
    <property type="match status" value="1"/>
</dbReference>
<organism evidence="1 2">
    <name type="scientific">Rhodopirellula sallentina SM41</name>
    <dbReference type="NCBI Taxonomy" id="1263870"/>
    <lineage>
        <taxon>Bacteria</taxon>
        <taxon>Pseudomonadati</taxon>
        <taxon>Planctomycetota</taxon>
        <taxon>Planctomycetia</taxon>
        <taxon>Pirellulales</taxon>
        <taxon>Pirellulaceae</taxon>
        <taxon>Rhodopirellula</taxon>
    </lineage>
</organism>
<sequence>MILGGVSAVVIKMESLTDPGRSFAFDVSRQLKIDDSLLHYTESEPIALPVTDSHSFAVAPDGNIVLCGETSVTILDDAGGLLWELPLPSRPRCVVVAGQQHVHEGRIYVGCENTVEVFAADGMPVDSWSIDAKYPLLTAIAASNDRVYVADAGNQTVMVFDASGNRVEDIGSGFVVPSEYFDLSAEPNGLIHIVNPGARRIETYTADRKKESEWGQAGANIEDFFGCCNPVHIAVLPGGRFVTSEKGIARIKIYDDRGNMQCLVAGTQQLMQRHSTQTDGIQNELVLVADVFDIDVDPLGNVLVLDQARDEIRKFVLVENKVFVENKENEQ</sequence>
<dbReference type="EMBL" id="ANOH01000488">
    <property type="protein sequence ID" value="EMI51732.1"/>
    <property type="molecule type" value="Genomic_DNA"/>
</dbReference>
<dbReference type="InterPro" id="IPR011042">
    <property type="entry name" value="6-blade_b-propeller_TolB-like"/>
</dbReference>
<accession>M5TRD2</accession>
<dbReference type="AlphaFoldDB" id="M5TRD2"/>
<dbReference type="GO" id="GO:0008270">
    <property type="term" value="F:zinc ion binding"/>
    <property type="evidence" value="ECO:0007669"/>
    <property type="project" value="UniProtKB-KW"/>
</dbReference>
<evidence type="ECO:0008006" key="3">
    <source>
        <dbReference type="Google" id="ProtNLM"/>
    </source>
</evidence>
<dbReference type="InterPro" id="IPR050952">
    <property type="entry name" value="TRIM-NHL_E3_ligases"/>
</dbReference>
<dbReference type="Gene3D" id="2.120.10.30">
    <property type="entry name" value="TolB, C-terminal domain"/>
    <property type="match status" value="1"/>
</dbReference>
<comment type="caution">
    <text evidence="1">The sequence shown here is derived from an EMBL/GenBank/DDBJ whole genome shotgun (WGS) entry which is preliminary data.</text>
</comment>
<keyword evidence="2" id="KW-1185">Reference proteome</keyword>
<protein>
    <recommendedName>
        <fullName evidence="3">NHL repeat containing protein</fullName>
    </recommendedName>
</protein>
<dbReference type="PANTHER" id="PTHR24104">
    <property type="entry name" value="E3 UBIQUITIN-PROTEIN LIGASE NHLRC1-RELATED"/>
    <property type="match status" value="1"/>
</dbReference>
<evidence type="ECO:0000313" key="2">
    <source>
        <dbReference type="Proteomes" id="UP000011885"/>
    </source>
</evidence>
<name>M5TRD2_9BACT</name>
<dbReference type="PANTHER" id="PTHR24104:SF25">
    <property type="entry name" value="PROTEIN LIN-41"/>
    <property type="match status" value="1"/>
</dbReference>
<dbReference type="PATRIC" id="fig|1263870.3.peg.7228"/>
<evidence type="ECO:0000313" key="1">
    <source>
        <dbReference type="EMBL" id="EMI51732.1"/>
    </source>
</evidence>